<evidence type="ECO:0000256" key="5">
    <source>
        <dbReference type="ARBA" id="ARBA00022692"/>
    </source>
</evidence>
<dbReference type="PANTHER" id="PTHR34040">
    <property type="entry name" value="FLAGELLAR BIOSYNTHETIC PROTEIN FLIQ"/>
    <property type="match status" value="1"/>
</dbReference>
<accession>A0A7G6U3Z6</accession>
<dbReference type="PRINTS" id="PR00952">
    <property type="entry name" value="TYPE3IMQPROT"/>
</dbReference>
<proteinExistence type="inferred from homology"/>
<evidence type="ECO:0000256" key="8">
    <source>
        <dbReference type="ARBA" id="ARBA00023143"/>
    </source>
</evidence>
<keyword evidence="10" id="KW-0966">Cell projection</keyword>
<evidence type="ECO:0000256" key="7">
    <source>
        <dbReference type="ARBA" id="ARBA00023136"/>
    </source>
</evidence>
<feature type="transmembrane region" description="Helical" evidence="9">
    <location>
        <begin position="55"/>
        <end position="81"/>
    </location>
</feature>
<keyword evidence="6 9" id="KW-1133">Transmembrane helix</keyword>
<dbReference type="InterPro" id="IPR006305">
    <property type="entry name" value="FliQ"/>
</dbReference>
<keyword evidence="5 9" id="KW-0812">Transmembrane</keyword>
<dbReference type="GO" id="GO:0009306">
    <property type="term" value="P:protein secretion"/>
    <property type="evidence" value="ECO:0007669"/>
    <property type="project" value="InterPro"/>
</dbReference>
<keyword evidence="8 9" id="KW-0975">Bacterial flagellum</keyword>
<reference evidence="11" key="1">
    <citation type="journal article" date="2020" name="Mol. Plant Microbe">
        <title>Rhizobial microsymbionts of the narrowly endemic Oxytropis species growing in Kamchatka are characterized by significant genetic diversity and possess a set of genes that are associated with T3SS and T6SS secretion systems and can affect the development of symbiosis.</title>
        <authorList>
            <person name="Safronova V."/>
            <person name="Guro P."/>
            <person name="Sazanova A."/>
            <person name="Kuznetsova I."/>
            <person name="Belimov A."/>
            <person name="Yakubov V."/>
            <person name="Chirak E."/>
            <person name="Afonin A."/>
            <person name="Gogolev Y."/>
            <person name="Andronov E."/>
            <person name="Tikhonovich I."/>
        </authorList>
    </citation>
    <scope>NUCLEOTIDE SEQUENCE [LARGE SCALE GENOMIC DNA]</scope>
    <source>
        <strain evidence="11">581</strain>
    </source>
</reference>
<evidence type="ECO:0000256" key="9">
    <source>
        <dbReference type="RuleBase" id="RU364090"/>
    </source>
</evidence>
<comment type="subcellular location">
    <subcellularLocation>
        <location evidence="1 9">Cell membrane</location>
        <topology evidence="1">Multi-pass membrane protein</topology>
    </subcellularLocation>
    <subcellularLocation>
        <location evidence="9">Bacterial flagellum basal body</location>
    </subcellularLocation>
</comment>
<dbReference type="InterPro" id="IPR002191">
    <property type="entry name" value="Bac_export_3"/>
</dbReference>
<dbReference type="RefSeq" id="WP_184512378.1">
    <property type="nucleotide sequence ID" value="NZ_CP050292.1"/>
</dbReference>
<evidence type="ECO:0000313" key="10">
    <source>
        <dbReference type="EMBL" id="QND73728.1"/>
    </source>
</evidence>
<dbReference type="NCBIfam" id="TIGR01402">
    <property type="entry name" value="fliQ"/>
    <property type="match status" value="1"/>
</dbReference>
<dbReference type="GO" id="GO:0009425">
    <property type="term" value="C:bacterial-type flagellum basal body"/>
    <property type="evidence" value="ECO:0007669"/>
    <property type="project" value="UniProtKB-SubCell"/>
</dbReference>
<keyword evidence="4 9" id="KW-1003">Cell membrane</keyword>
<comment type="function">
    <text evidence="9">Role in flagellar biosynthesis.</text>
</comment>
<sequence>MNERDALDIAQQAIWTIIVSAGPAVGAAMFVGIAIALLQALTQVQEMTLTFIPKIVVMLIVVAVTGSFMGAHIFAFTEVLYGRIERGF</sequence>
<keyword evidence="7 9" id="KW-0472">Membrane</keyword>
<dbReference type="EMBL" id="CP050292">
    <property type="protein sequence ID" value="QND73728.1"/>
    <property type="molecule type" value="Genomic_DNA"/>
</dbReference>
<dbReference type="PANTHER" id="PTHR34040:SF2">
    <property type="entry name" value="FLAGELLAR BIOSYNTHETIC PROTEIN FLIQ"/>
    <property type="match status" value="1"/>
</dbReference>
<dbReference type="Proteomes" id="UP000515291">
    <property type="component" value="Chromosome"/>
</dbReference>
<keyword evidence="10" id="KW-0969">Cilium</keyword>
<dbReference type="NCBIfam" id="NF004671">
    <property type="entry name" value="PRK06010.1"/>
    <property type="match status" value="1"/>
</dbReference>
<comment type="similarity">
    <text evidence="2 9">Belongs to the FliQ/MopD/SpaQ family.</text>
</comment>
<keyword evidence="10" id="KW-0282">Flagellum</keyword>
<evidence type="ECO:0000256" key="4">
    <source>
        <dbReference type="ARBA" id="ARBA00022475"/>
    </source>
</evidence>
<gene>
    <name evidence="9 10" type="primary">fliQ</name>
    <name evidence="10" type="ORF">HB776_22875</name>
</gene>
<evidence type="ECO:0000256" key="3">
    <source>
        <dbReference type="ARBA" id="ARBA00021718"/>
    </source>
</evidence>
<dbReference type="AlphaFoldDB" id="A0A7G6U3Z6"/>
<feature type="transmembrane region" description="Helical" evidence="9">
    <location>
        <begin position="12"/>
        <end position="35"/>
    </location>
</feature>
<evidence type="ECO:0000256" key="6">
    <source>
        <dbReference type="ARBA" id="ARBA00022989"/>
    </source>
</evidence>
<dbReference type="Pfam" id="PF01313">
    <property type="entry name" value="Bac_export_3"/>
    <property type="match status" value="1"/>
</dbReference>
<name>A0A7G6U3Z6_9BRAD</name>
<evidence type="ECO:0000313" key="11">
    <source>
        <dbReference type="Proteomes" id="UP000515291"/>
    </source>
</evidence>
<evidence type="ECO:0000256" key="2">
    <source>
        <dbReference type="ARBA" id="ARBA00006156"/>
    </source>
</evidence>
<evidence type="ECO:0000256" key="1">
    <source>
        <dbReference type="ARBA" id="ARBA00004651"/>
    </source>
</evidence>
<dbReference type="GO" id="GO:0005886">
    <property type="term" value="C:plasma membrane"/>
    <property type="evidence" value="ECO:0007669"/>
    <property type="project" value="UniProtKB-SubCell"/>
</dbReference>
<dbReference type="GO" id="GO:0044780">
    <property type="term" value="P:bacterial-type flagellum assembly"/>
    <property type="evidence" value="ECO:0007669"/>
    <property type="project" value="InterPro"/>
</dbReference>
<organism evidence="10 11">
    <name type="scientific">Tardiphaga robiniae</name>
    <dbReference type="NCBI Taxonomy" id="943830"/>
    <lineage>
        <taxon>Bacteria</taxon>
        <taxon>Pseudomonadati</taxon>
        <taxon>Pseudomonadota</taxon>
        <taxon>Alphaproteobacteria</taxon>
        <taxon>Hyphomicrobiales</taxon>
        <taxon>Nitrobacteraceae</taxon>
        <taxon>Tardiphaga</taxon>
    </lineage>
</organism>
<protein>
    <recommendedName>
        <fullName evidence="3 9">Flagellar biosynthetic protein FliQ</fullName>
    </recommendedName>
</protein>
<dbReference type="PIRSF" id="PIRSF004669">
    <property type="entry name" value="FliQ"/>
    <property type="match status" value="1"/>
</dbReference>
<dbReference type="KEGG" id="trb:HB776_22875"/>